<evidence type="ECO:0000313" key="3">
    <source>
        <dbReference type="Proteomes" id="UP000035963"/>
    </source>
</evidence>
<dbReference type="PANTHER" id="PTHR11365:SF23">
    <property type="entry name" value="HYPOTHETICAL 5-OXOPROLINASE (EUROFUNG)-RELATED"/>
    <property type="match status" value="1"/>
</dbReference>
<dbReference type="Proteomes" id="UP000035963">
    <property type="component" value="Unassembled WGS sequence"/>
</dbReference>
<dbReference type="PATRIC" id="fig|908627.4.peg.7621"/>
<dbReference type="EMBL" id="AEJF01000203">
    <property type="protein sequence ID" value="KLU21790.1"/>
    <property type="molecule type" value="Genomic_DNA"/>
</dbReference>
<dbReference type="GO" id="GO:0017168">
    <property type="term" value="F:5-oxoprolinase (ATP-hydrolyzing) activity"/>
    <property type="evidence" value="ECO:0007669"/>
    <property type="project" value="TreeGrafter"/>
</dbReference>
<dbReference type="RefSeq" id="WP_047896622.1">
    <property type="nucleotide sequence ID" value="NZ_AEJF01000203.1"/>
</dbReference>
<sequence>MTCHVTTAPGTVVATPPSRLDAVSLEIIKGALTAAQEECEALLERTAMSPVIRVKNDYFVGLLDATGRLVVGTKQPMFGAILDPVLDHYSLADMNPGDLFIYNDCYGSHGSVSHSPDIVFVSPVFAGSRIMAFAFSWAHFVDIGGAEIGSTTPKARDILAEGVVIPPVRLVRDAQFNDELLRILLRNTRFPNMVLGDIRALVAAVKLAERRLIEIAGRFSAETLSDAFALLIDQTGNAVRERLAQTFPHGTYRFVDTIDDDGYGLGPFSIRLTMTSSERGLSIDTRDSDDQARGPVNFLMRDTVLKLMFGVYAIADEPSLLLNHGAINAVQEVLTRPGSIIQPEWPAPLGQRMLTVIRTLSACAGLFAQANPGRSLASSSSYVIYNVRGRNPATRAIFNKASGLGVGHGARYYGDGHDAVYFHSVKNYPVEYVEHSYPIRVRAYQINCDSGGPGRWRGGCGIIREVEILADDCQFGVRMDNVRNPPWGVNGGMCGRSGRVTINPGTPDQQAFAGLVDGIALKRGDIVRIETVGGGGWGHPFDREPQRVLADVANGFVSVQAARDDYGVVLDAAHTRVDAHATQVYRNAHRWPTKLFHRHRYYDASEWYAAFDKKEISA</sequence>
<evidence type="ECO:0000313" key="2">
    <source>
        <dbReference type="EMBL" id="KLU21790.1"/>
    </source>
</evidence>
<dbReference type="Pfam" id="PF02538">
    <property type="entry name" value="Hydantoinase_B"/>
    <property type="match status" value="1"/>
</dbReference>
<dbReference type="PANTHER" id="PTHR11365">
    <property type="entry name" value="5-OXOPROLINASE RELATED"/>
    <property type="match status" value="1"/>
</dbReference>
<dbReference type="OrthoDB" id="8612863at2"/>
<reference evidence="2 3" key="1">
    <citation type="journal article" date="2015" name="Genome Announc.">
        <title>Draft Genome Sequence of Burkholderia sp. Strain PML1(12), an Ectomycorrhizosphere-Inhabiting Bacterium with Effective Mineral-Weathering Ability.</title>
        <authorList>
            <person name="Uroz S."/>
            <person name="Oger P."/>
        </authorList>
    </citation>
    <scope>NUCLEOTIDE SEQUENCE [LARGE SCALE GENOMIC DNA]</scope>
    <source>
        <strain evidence="3">PML1(12)</strain>
    </source>
</reference>
<dbReference type="InterPro" id="IPR003692">
    <property type="entry name" value="Hydantoinase_B"/>
</dbReference>
<feature type="domain" description="Hydantoinase B/oxoprolinase" evidence="1">
    <location>
        <begin position="21"/>
        <end position="540"/>
    </location>
</feature>
<keyword evidence="3" id="KW-1185">Reference proteome</keyword>
<protein>
    <recommendedName>
        <fullName evidence="1">Hydantoinase B/oxoprolinase domain-containing protein</fullName>
    </recommendedName>
</protein>
<proteinExistence type="predicted"/>
<accession>A0A0J1CLZ1</accession>
<dbReference type="AlphaFoldDB" id="A0A0J1CLZ1"/>
<evidence type="ECO:0000259" key="1">
    <source>
        <dbReference type="Pfam" id="PF02538"/>
    </source>
</evidence>
<dbReference type="InterPro" id="IPR045079">
    <property type="entry name" value="Oxoprolinase-like"/>
</dbReference>
<organism evidence="2 3">
    <name type="scientific">Caballeronia mineralivorans PML1(12)</name>
    <dbReference type="NCBI Taxonomy" id="908627"/>
    <lineage>
        <taxon>Bacteria</taxon>
        <taxon>Pseudomonadati</taxon>
        <taxon>Pseudomonadota</taxon>
        <taxon>Betaproteobacteria</taxon>
        <taxon>Burkholderiales</taxon>
        <taxon>Burkholderiaceae</taxon>
        <taxon>Caballeronia</taxon>
    </lineage>
</organism>
<dbReference type="GO" id="GO:0006749">
    <property type="term" value="P:glutathione metabolic process"/>
    <property type="evidence" value="ECO:0007669"/>
    <property type="project" value="TreeGrafter"/>
</dbReference>
<gene>
    <name evidence="2" type="ORF">EOS_34050</name>
</gene>
<comment type="caution">
    <text evidence="2">The sequence shown here is derived from an EMBL/GenBank/DDBJ whole genome shotgun (WGS) entry which is preliminary data.</text>
</comment>
<name>A0A0J1CLZ1_9BURK</name>
<dbReference type="GO" id="GO:0005829">
    <property type="term" value="C:cytosol"/>
    <property type="evidence" value="ECO:0007669"/>
    <property type="project" value="TreeGrafter"/>
</dbReference>